<comment type="catalytic activity">
    <reaction evidence="1">
        <text>S-ubiquitinyl-[E2 ubiquitin-conjugating enzyme]-L-cysteine + [acceptor protein]-L-lysine = [E2 ubiquitin-conjugating enzyme]-L-cysteine + N(6)-ubiquitinyl-[acceptor protein]-L-lysine.</text>
        <dbReference type="EC" id="2.3.2.27"/>
    </reaction>
</comment>
<dbReference type="GO" id="GO:0006513">
    <property type="term" value="P:protein monoubiquitination"/>
    <property type="evidence" value="ECO:0007669"/>
    <property type="project" value="InterPro"/>
</dbReference>
<dbReference type="GO" id="GO:0005634">
    <property type="term" value="C:nucleus"/>
    <property type="evidence" value="ECO:0007669"/>
    <property type="project" value="TreeGrafter"/>
</dbReference>
<dbReference type="Gene3D" id="3.30.40.10">
    <property type="entry name" value="Zinc/RING finger domain, C3HC4 (zinc finger)"/>
    <property type="match status" value="1"/>
</dbReference>
<dbReference type="PROSITE" id="PS00518">
    <property type="entry name" value="ZF_RING_1"/>
    <property type="match status" value="1"/>
</dbReference>
<evidence type="ECO:0000313" key="14">
    <source>
        <dbReference type="Proteomes" id="UP000298663"/>
    </source>
</evidence>
<dbReference type="GO" id="GO:0003697">
    <property type="term" value="F:single-stranded DNA binding"/>
    <property type="evidence" value="ECO:0007669"/>
    <property type="project" value="InterPro"/>
</dbReference>
<dbReference type="GO" id="GO:0008270">
    <property type="term" value="F:zinc ion binding"/>
    <property type="evidence" value="ECO:0007669"/>
    <property type="project" value="UniProtKB-KW"/>
</dbReference>
<dbReference type="InterPro" id="IPR001841">
    <property type="entry name" value="Znf_RING"/>
</dbReference>
<reference evidence="13 14" key="1">
    <citation type="journal article" date="2015" name="Genome Biol.">
        <title>Comparative genomics of Steinernema reveals deeply conserved gene regulatory networks.</title>
        <authorList>
            <person name="Dillman A.R."/>
            <person name="Macchietto M."/>
            <person name="Porter C.F."/>
            <person name="Rogers A."/>
            <person name="Williams B."/>
            <person name="Antoshechkin I."/>
            <person name="Lee M.M."/>
            <person name="Goodwin Z."/>
            <person name="Lu X."/>
            <person name="Lewis E.E."/>
            <person name="Goodrich-Blair H."/>
            <person name="Stock S.P."/>
            <person name="Adams B.J."/>
            <person name="Sternberg P.W."/>
            <person name="Mortazavi A."/>
        </authorList>
    </citation>
    <scope>NUCLEOTIDE SEQUENCE [LARGE SCALE GENOMIC DNA]</scope>
    <source>
        <strain evidence="13 14">ALL</strain>
    </source>
</reference>
<keyword evidence="9" id="KW-0862">Zinc</keyword>
<keyword evidence="14" id="KW-1185">Reference proteome</keyword>
<evidence type="ECO:0000256" key="8">
    <source>
        <dbReference type="ARBA" id="ARBA00022786"/>
    </source>
</evidence>
<evidence type="ECO:0000259" key="12">
    <source>
        <dbReference type="PROSITE" id="PS50089"/>
    </source>
</evidence>
<feature type="region of interest" description="Disordered" evidence="11">
    <location>
        <begin position="1"/>
        <end position="43"/>
    </location>
</feature>
<dbReference type="OrthoDB" id="6105938at2759"/>
<feature type="region of interest" description="Disordered" evidence="11">
    <location>
        <begin position="206"/>
        <end position="228"/>
    </location>
</feature>
<dbReference type="InterPro" id="IPR017907">
    <property type="entry name" value="Znf_RING_CS"/>
</dbReference>
<name>A0A4U8UKR3_STECR</name>
<comment type="caution">
    <text evidence="13">The sequence shown here is derived from an EMBL/GenBank/DDBJ whole genome shotgun (WGS) entry which is preliminary data.</text>
</comment>
<feature type="compositionally biased region" description="Basic and acidic residues" evidence="11">
    <location>
        <begin position="57"/>
        <end position="67"/>
    </location>
</feature>
<evidence type="ECO:0000313" key="13">
    <source>
        <dbReference type="EMBL" id="TMS33406.1"/>
    </source>
</evidence>
<feature type="compositionally biased region" description="Basic and acidic residues" evidence="11">
    <location>
        <begin position="1"/>
        <end position="28"/>
    </location>
</feature>
<keyword evidence="8" id="KW-0833">Ubl conjugation pathway</keyword>
<dbReference type="InterPro" id="IPR039577">
    <property type="entry name" value="Rad18"/>
</dbReference>
<keyword evidence="7 10" id="KW-0863">Zinc-finger</keyword>
<feature type="domain" description="RING-type" evidence="12">
    <location>
        <begin position="108"/>
        <end position="165"/>
    </location>
</feature>
<dbReference type="SMART" id="SM00184">
    <property type="entry name" value="RING"/>
    <property type="match status" value="1"/>
</dbReference>
<gene>
    <name evidence="13" type="ORF">L596_001150</name>
</gene>
<dbReference type="GO" id="GO:0061630">
    <property type="term" value="F:ubiquitin protein ligase activity"/>
    <property type="evidence" value="ECO:0007669"/>
    <property type="project" value="UniProtKB-EC"/>
</dbReference>
<dbReference type="Pfam" id="PF24921">
    <property type="entry name" value="RING_XB3-XBAT31"/>
    <property type="match status" value="1"/>
</dbReference>
<sequence>MSSKPEHLSPVESFKNKETNAVLKEPKNKNTKSVKPKRSQKPALTCTEAKNLKQVLVDKKVKPEKKPSSPNVDVQRQQAEERLSRQRYKAKVSVDRSCIESIRDNLLCSICKSFFDNPIMTWCGHNFCVNCIKQYLTVVTKKKLANDIIADDGKAEEKPQCPICRSDKVVTYALDFTLKAIVDDYVLRYPDDPDVAYPHDDRCLRSPVRPKSKRDLSLPLPPTNSLLG</sequence>
<dbReference type="InterPro" id="IPR013083">
    <property type="entry name" value="Znf_RING/FYVE/PHD"/>
</dbReference>
<dbReference type="SUPFAM" id="SSF57850">
    <property type="entry name" value="RING/U-box"/>
    <property type="match status" value="1"/>
</dbReference>
<dbReference type="Proteomes" id="UP000298663">
    <property type="component" value="Unassembled WGS sequence"/>
</dbReference>
<dbReference type="PROSITE" id="PS50089">
    <property type="entry name" value="ZF_RING_2"/>
    <property type="match status" value="1"/>
</dbReference>
<evidence type="ECO:0000256" key="6">
    <source>
        <dbReference type="ARBA" id="ARBA00022737"/>
    </source>
</evidence>
<dbReference type="EMBL" id="AZBU02000001">
    <property type="protein sequence ID" value="TMS33406.1"/>
    <property type="molecule type" value="Genomic_DNA"/>
</dbReference>
<evidence type="ECO:0000256" key="2">
    <source>
        <dbReference type="ARBA" id="ARBA00004906"/>
    </source>
</evidence>
<evidence type="ECO:0000256" key="5">
    <source>
        <dbReference type="ARBA" id="ARBA00022723"/>
    </source>
</evidence>
<proteinExistence type="predicted"/>
<dbReference type="PANTHER" id="PTHR14134:SF2">
    <property type="entry name" value="E3 UBIQUITIN-PROTEIN LIGASE RAD18"/>
    <property type="match status" value="1"/>
</dbReference>
<keyword evidence="4" id="KW-0808">Transferase</keyword>
<dbReference type="STRING" id="34508.A0A4U8UKR3"/>
<dbReference type="EC" id="2.3.2.27" evidence="3"/>
<organism evidence="13 14">
    <name type="scientific">Steinernema carpocapsae</name>
    <name type="common">Entomopathogenic nematode</name>
    <dbReference type="NCBI Taxonomy" id="34508"/>
    <lineage>
        <taxon>Eukaryota</taxon>
        <taxon>Metazoa</taxon>
        <taxon>Ecdysozoa</taxon>
        <taxon>Nematoda</taxon>
        <taxon>Chromadorea</taxon>
        <taxon>Rhabditida</taxon>
        <taxon>Tylenchina</taxon>
        <taxon>Panagrolaimomorpha</taxon>
        <taxon>Strongyloidoidea</taxon>
        <taxon>Steinernematidae</taxon>
        <taxon>Steinernema</taxon>
    </lineage>
</organism>
<comment type="pathway">
    <text evidence="2">Protein modification; protein ubiquitination.</text>
</comment>
<dbReference type="AlphaFoldDB" id="A0A4U8UKR3"/>
<evidence type="ECO:0000256" key="4">
    <source>
        <dbReference type="ARBA" id="ARBA00022679"/>
    </source>
</evidence>
<dbReference type="PANTHER" id="PTHR14134">
    <property type="entry name" value="E3 UBIQUITIN-PROTEIN LIGASE RAD18"/>
    <property type="match status" value="1"/>
</dbReference>
<feature type="region of interest" description="Disordered" evidence="11">
    <location>
        <begin position="57"/>
        <end position="80"/>
    </location>
</feature>
<feature type="compositionally biased region" description="Basic residues" evidence="11">
    <location>
        <begin position="29"/>
        <end position="40"/>
    </location>
</feature>
<protein>
    <recommendedName>
        <fullName evidence="3">RING-type E3 ubiquitin transferase</fullName>
        <ecNumber evidence="3">2.3.2.27</ecNumber>
    </recommendedName>
</protein>
<dbReference type="GO" id="GO:0006301">
    <property type="term" value="P:DNA damage tolerance"/>
    <property type="evidence" value="ECO:0007669"/>
    <property type="project" value="InterPro"/>
</dbReference>
<evidence type="ECO:0000256" key="3">
    <source>
        <dbReference type="ARBA" id="ARBA00012483"/>
    </source>
</evidence>
<evidence type="ECO:0000256" key="10">
    <source>
        <dbReference type="PROSITE-ProRule" id="PRU00175"/>
    </source>
</evidence>
<dbReference type="GO" id="GO:0097505">
    <property type="term" value="C:Rad6-Rad18 complex"/>
    <property type="evidence" value="ECO:0007669"/>
    <property type="project" value="TreeGrafter"/>
</dbReference>
<reference evidence="13 14" key="2">
    <citation type="journal article" date="2019" name="G3 (Bethesda)">
        <title>Hybrid Assembly of the Genome of the Entomopathogenic Nematode Steinernema carpocapsae Identifies the X-Chromosome.</title>
        <authorList>
            <person name="Serra L."/>
            <person name="Macchietto M."/>
            <person name="Macias-Munoz A."/>
            <person name="McGill C.J."/>
            <person name="Rodriguez I.M."/>
            <person name="Rodriguez B."/>
            <person name="Murad R."/>
            <person name="Mortazavi A."/>
        </authorList>
    </citation>
    <scope>NUCLEOTIDE SEQUENCE [LARGE SCALE GENOMIC DNA]</scope>
    <source>
        <strain evidence="13 14">ALL</strain>
    </source>
</reference>
<accession>A0A4U8UKR3</accession>
<keyword evidence="5" id="KW-0479">Metal-binding</keyword>
<evidence type="ECO:0000256" key="1">
    <source>
        <dbReference type="ARBA" id="ARBA00000900"/>
    </source>
</evidence>
<evidence type="ECO:0000256" key="11">
    <source>
        <dbReference type="SAM" id="MobiDB-lite"/>
    </source>
</evidence>
<evidence type="ECO:0000256" key="7">
    <source>
        <dbReference type="ARBA" id="ARBA00022771"/>
    </source>
</evidence>
<evidence type="ECO:0000256" key="9">
    <source>
        <dbReference type="ARBA" id="ARBA00022833"/>
    </source>
</evidence>
<dbReference type="InterPro" id="IPR056760">
    <property type="entry name" value="RING_XB3-like"/>
</dbReference>
<keyword evidence="6" id="KW-0677">Repeat</keyword>